<keyword evidence="3" id="KW-1185">Reference proteome</keyword>
<sequence>MRRRDVFCGFLSILVVAIGLSSAPAMAQSEEGSASVKVGSSGLPIPRFVSLKSARVNLRVGPGTSYAVDWMYLKAGLPVEIIQEFDNWRRIRDVDGTEGWVNQALLSGTRTAIVSPWLQGKETTLPVVASRDINARRIANVEPGVTGQVKECDGAWCLMRFGTHEGWIEQGMIWGVYPGEVFD</sequence>
<gene>
    <name evidence="2" type="ORF">GCM10011385_11590</name>
</gene>
<dbReference type="Pfam" id="PF06347">
    <property type="entry name" value="SH3_4"/>
    <property type="match status" value="2"/>
</dbReference>
<dbReference type="EMBL" id="BMIF01000002">
    <property type="protein sequence ID" value="GGA59532.1"/>
    <property type="molecule type" value="Genomic_DNA"/>
</dbReference>
<proteinExistence type="predicted"/>
<organism evidence="2 3">
    <name type="scientific">Nitratireductor aestuarii</name>
    <dbReference type="NCBI Taxonomy" id="1735103"/>
    <lineage>
        <taxon>Bacteria</taxon>
        <taxon>Pseudomonadati</taxon>
        <taxon>Pseudomonadota</taxon>
        <taxon>Alphaproteobacteria</taxon>
        <taxon>Hyphomicrobiales</taxon>
        <taxon>Phyllobacteriaceae</taxon>
        <taxon>Nitratireductor</taxon>
    </lineage>
</organism>
<evidence type="ECO:0000313" key="2">
    <source>
        <dbReference type="EMBL" id="GGA59532.1"/>
    </source>
</evidence>
<comment type="caution">
    <text evidence="2">The sequence shown here is derived from an EMBL/GenBank/DDBJ whole genome shotgun (WGS) entry which is preliminary data.</text>
</comment>
<dbReference type="AlphaFoldDB" id="A0A916W1Z2"/>
<reference evidence="2" key="1">
    <citation type="journal article" date="2014" name="Int. J. Syst. Evol. Microbiol.">
        <title>Complete genome sequence of Corynebacterium casei LMG S-19264T (=DSM 44701T), isolated from a smear-ripened cheese.</title>
        <authorList>
            <consortium name="US DOE Joint Genome Institute (JGI-PGF)"/>
            <person name="Walter F."/>
            <person name="Albersmeier A."/>
            <person name="Kalinowski J."/>
            <person name="Ruckert C."/>
        </authorList>
    </citation>
    <scope>NUCLEOTIDE SEQUENCE</scope>
    <source>
        <strain evidence="2">CGMCC 1.15320</strain>
    </source>
</reference>
<evidence type="ECO:0000313" key="3">
    <source>
        <dbReference type="Proteomes" id="UP000636264"/>
    </source>
</evidence>
<evidence type="ECO:0008006" key="4">
    <source>
        <dbReference type="Google" id="ProtNLM"/>
    </source>
</evidence>
<dbReference type="Proteomes" id="UP000636264">
    <property type="component" value="Unassembled WGS sequence"/>
</dbReference>
<evidence type="ECO:0000256" key="1">
    <source>
        <dbReference type="SAM" id="SignalP"/>
    </source>
</evidence>
<feature type="signal peptide" evidence="1">
    <location>
        <begin position="1"/>
        <end position="27"/>
    </location>
</feature>
<keyword evidence="1" id="KW-0732">Signal</keyword>
<name>A0A916W1Z2_9HYPH</name>
<dbReference type="InterPro" id="IPR010466">
    <property type="entry name" value="DUF1058"/>
</dbReference>
<feature type="chain" id="PRO_5037387963" description="SH3-like domain-containing protein" evidence="1">
    <location>
        <begin position="28"/>
        <end position="183"/>
    </location>
</feature>
<protein>
    <recommendedName>
        <fullName evidence="4">SH3-like domain-containing protein</fullName>
    </recommendedName>
</protein>
<reference evidence="2" key="2">
    <citation type="submission" date="2020-09" db="EMBL/GenBank/DDBJ databases">
        <authorList>
            <person name="Sun Q."/>
            <person name="Zhou Y."/>
        </authorList>
    </citation>
    <scope>NUCLEOTIDE SEQUENCE</scope>
    <source>
        <strain evidence="2">CGMCC 1.15320</strain>
    </source>
</reference>
<accession>A0A916W1Z2</accession>
<dbReference type="RefSeq" id="WP_188719992.1">
    <property type="nucleotide sequence ID" value="NZ_BMIF01000002.1"/>
</dbReference>
<dbReference type="Gene3D" id="2.30.30.40">
    <property type="entry name" value="SH3 Domains"/>
    <property type="match status" value="1"/>
</dbReference>